<dbReference type="EMBL" id="PXVD01000005">
    <property type="protein sequence ID" value="MDJ1370520.1"/>
    <property type="molecule type" value="Genomic_DNA"/>
</dbReference>
<reference evidence="1" key="1">
    <citation type="submission" date="2018-03" db="EMBL/GenBank/DDBJ databases">
        <authorList>
            <person name="Nunes O.C."/>
            <person name="Lopes A.R."/>
            <person name="Froufe H."/>
            <person name="Munoz-Merida A."/>
            <person name="Barroso C."/>
            <person name="Egas C."/>
        </authorList>
    </citation>
    <scope>NUCLEOTIDE SEQUENCE</scope>
    <source>
        <strain evidence="1">ON4</strain>
    </source>
</reference>
<dbReference type="RefSeq" id="WP_026936198.1">
    <property type="nucleotide sequence ID" value="NZ_CP028426.1"/>
</dbReference>
<evidence type="ECO:0000313" key="1">
    <source>
        <dbReference type="EMBL" id="MDJ1370520.1"/>
    </source>
</evidence>
<accession>A0ABT7C5P6</accession>
<reference evidence="1" key="2">
    <citation type="journal article" date="2022" name="Sci. Rep.">
        <title>In silico prediction of the enzymes involved in the degradation of the herbicide molinate by Gulosibacter molinativorax ON4T.</title>
        <authorList>
            <person name="Lopes A.R."/>
            <person name="Bunin E."/>
            <person name="Viana A.T."/>
            <person name="Froufe H."/>
            <person name="Munoz-Merida A."/>
            <person name="Pinho D."/>
            <person name="Figueiredo J."/>
            <person name="Barroso C."/>
            <person name="Vaz-Moreira I."/>
            <person name="Bellanger X."/>
            <person name="Egas C."/>
            <person name="Nunes O.C."/>
        </authorList>
    </citation>
    <scope>NUCLEOTIDE SEQUENCE</scope>
    <source>
        <strain evidence="1">ON4</strain>
    </source>
</reference>
<keyword evidence="2" id="KW-1185">Reference proteome</keyword>
<evidence type="ECO:0008006" key="3">
    <source>
        <dbReference type="Google" id="ProtNLM"/>
    </source>
</evidence>
<comment type="caution">
    <text evidence="1">The sequence shown here is derived from an EMBL/GenBank/DDBJ whole genome shotgun (WGS) entry which is preliminary data.</text>
</comment>
<name>A0ABT7C5P6_9MICO</name>
<proteinExistence type="predicted"/>
<gene>
    <name evidence="1" type="ORF">C7K25_03895</name>
</gene>
<dbReference type="Proteomes" id="UP001170379">
    <property type="component" value="Unassembled WGS sequence"/>
</dbReference>
<evidence type="ECO:0000313" key="2">
    <source>
        <dbReference type="Proteomes" id="UP001170379"/>
    </source>
</evidence>
<organism evidence="1 2">
    <name type="scientific">Gulosibacter molinativorax</name>
    <dbReference type="NCBI Taxonomy" id="256821"/>
    <lineage>
        <taxon>Bacteria</taxon>
        <taxon>Bacillati</taxon>
        <taxon>Actinomycetota</taxon>
        <taxon>Actinomycetes</taxon>
        <taxon>Micrococcales</taxon>
        <taxon>Microbacteriaceae</taxon>
        <taxon>Gulosibacter</taxon>
    </lineage>
</organism>
<protein>
    <recommendedName>
        <fullName evidence="3">DUF4397 domain-containing protein</fullName>
    </recommendedName>
</protein>
<sequence length="355" mass="37953">MGALIGALPLALVGCASAPGELRWEDVIEDRPFVELTTPLAGFESTPVDKSAANRVDTVSHVYRVESVHVSDLVTAEVLADYGFGNTRYEREIPTEGLVAPDGYDFAAARVTVDSKPYAPVTTHLAEGTVQLVVANENGSETYSISQPRLDNTFLFLVPEDAEPNDVVLEVTSRGSSQQLSLLDGSRVRSDNEEMYGCINVVGFVAGQDAYASATDEYGNVDELYAYVQSADLYPASDAYGIPESGQVFLRVQVVVGQSFYTATSPSGSFSNIPPSPASTASLRLDDGASIEAFAVKPIGGAGEVEIWFEIPNTLESGEFVADLSPYPRRDGLDEAFGDIALEASLSFTYDEGTH</sequence>